<dbReference type="STRING" id="1423804.FD14_GL000418"/>
<feature type="domain" description="ABC transporter" evidence="3">
    <location>
        <begin position="2"/>
        <end position="204"/>
    </location>
</feature>
<dbReference type="RefSeq" id="WP_057151845.1">
    <property type="nucleotide sequence ID" value="NZ_AYZM01000079.1"/>
</dbReference>
<dbReference type="PATRIC" id="fig|1423804.4.peg.455"/>
<name>A0A0R2FBY6_9LACO</name>
<gene>
    <name evidence="4" type="ORF">FD14_GL000418</name>
</gene>
<dbReference type="AlphaFoldDB" id="A0A0R2FBY6"/>
<dbReference type="InterPro" id="IPR017871">
    <property type="entry name" value="ABC_transporter-like_CS"/>
</dbReference>
<comment type="caution">
    <text evidence="4">The sequence shown here is derived from an EMBL/GenBank/DDBJ whole genome shotgun (WGS) entry which is preliminary data.</text>
</comment>
<dbReference type="SUPFAM" id="SSF52540">
    <property type="entry name" value="P-loop containing nucleoside triphosphate hydrolases"/>
    <property type="match status" value="1"/>
</dbReference>
<dbReference type="PROSITE" id="PS50893">
    <property type="entry name" value="ABC_TRANSPORTER_2"/>
    <property type="match status" value="1"/>
</dbReference>
<dbReference type="InterPro" id="IPR027417">
    <property type="entry name" value="P-loop_NTPase"/>
</dbReference>
<dbReference type="PANTHER" id="PTHR43158">
    <property type="entry name" value="SKFA PEPTIDE EXPORT ATP-BINDING PROTEIN SKFE"/>
    <property type="match status" value="1"/>
</dbReference>
<sequence length="204" mass="23598">MLSIQNLTLSTRQPILQNLSHQFQLGQLYLITAVNGSGKTTFFRALVNLTPIDQGTVTFDEQPFTQQKQRVFYYESSNWFDPNMAGMDYLKLVKQLWQSQVNIAEEIRYWQMTDYIKLPIKKYSLGMKQKLLIAMYIISDASYLFMDEISNGLDDNSRQKLLDRLQTLSVAKCILLTSHYRNEIAPIADQILELKNQTMAVLPA</sequence>
<reference evidence="4 5" key="1">
    <citation type="journal article" date="2015" name="Genome Announc.">
        <title>Expanding the biotechnology potential of lactobacilli through comparative genomics of 213 strains and associated genera.</title>
        <authorList>
            <person name="Sun Z."/>
            <person name="Harris H.M."/>
            <person name="McCann A."/>
            <person name="Guo C."/>
            <person name="Argimon S."/>
            <person name="Zhang W."/>
            <person name="Yang X."/>
            <person name="Jeffery I.B."/>
            <person name="Cooney J.C."/>
            <person name="Kagawa T.F."/>
            <person name="Liu W."/>
            <person name="Song Y."/>
            <person name="Salvetti E."/>
            <person name="Wrobel A."/>
            <person name="Rasinkangas P."/>
            <person name="Parkhill J."/>
            <person name="Rea M.C."/>
            <person name="O'Sullivan O."/>
            <person name="Ritari J."/>
            <person name="Douillard F.P."/>
            <person name="Paul Ross R."/>
            <person name="Yang R."/>
            <person name="Briner A.E."/>
            <person name="Felis G.E."/>
            <person name="de Vos W.M."/>
            <person name="Barrangou R."/>
            <person name="Klaenhammer T.R."/>
            <person name="Caufield P.W."/>
            <person name="Cui Y."/>
            <person name="Zhang H."/>
            <person name="O'Toole P.W."/>
        </authorList>
    </citation>
    <scope>NUCLEOTIDE SEQUENCE [LARGE SCALE GENOMIC DNA]</scope>
    <source>
        <strain evidence="4 5">DSM 23365</strain>
    </source>
</reference>
<evidence type="ECO:0000256" key="1">
    <source>
        <dbReference type="ARBA" id="ARBA00022741"/>
    </source>
</evidence>
<dbReference type="PANTHER" id="PTHR43158:SF7">
    <property type="entry name" value="ABC TRANSPORTER, ATP-BINDING PROTEIN"/>
    <property type="match status" value="1"/>
</dbReference>
<proteinExistence type="predicted"/>
<organism evidence="4 5">
    <name type="scientific">Secundilactobacillus similis DSM 23365 = JCM 2765</name>
    <dbReference type="NCBI Taxonomy" id="1423804"/>
    <lineage>
        <taxon>Bacteria</taxon>
        <taxon>Bacillati</taxon>
        <taxon>Bacillota</taxon>
        <taxon>Bacilli</taxon>
        <taxon>Lactobacillales</taxon>
        <taxon>Lactobacillaceae</taxon>
        <taxon>Secundilactobacillus</taxon>
    </lineage>
</organism>
<keyword evidence="1" id="KW-0547">Nucleotide-binding</keyword>
<dbReference type="InterPro" id="IPR003593">
    <property type="entry name" value="AAA+_ATPase"/>
</dbReference>
<dbReference type="Proteomes" id="UP000051442">
    <property type="component" value="Unassembled WGS sequence"/>
</dbReference>
<dbReference type="Pfam" id="PF00005">
    <property type="entry name" value="ABC_tran"/>
    <property type="match status" value="1"/>
</dbReference>
<keyword evidence="5" id="KW-1185">Reference proteome</keyword>
<keyword evidence="2" id="KW-0067">ATP-binding</keyword>
<evidence type="ECO:0000313" key="5">
    <source>
        <dbReference type="Proteomes" id="UP000051442"/>
    </source>
</evidence>
<dbReference type="InterPro" id="IPR003439">
    <property type="entry name" value="ABC_transporter-like_ATP-bd"/>
</dbReference>
<evidence type="ECO:0000256" key="2">
    <source>
        <dbReference type="ARBA" id="ARBA00022840"/>
    </source>
</evidence>
<dbReference type="SMART" id="SM00382">
    <property type="entry name" value="AAA"/>
    <property type="match status" value="1"/>
</dbReference>
<evidence type="ECO:0000313" key="4">
    <source>
        <dbReference type="EMBL" id="KRN24950.1"/>
    </source>
</evidence>
<dbReference type="Gene3D" id="3.40.50.300">
    <property type="entry name" value="P-loop containing nucleotide triphosphate hydrolases"/>
    <property type="match status" value="1"/>
</dbReference>
<dbReference type="PROSITE" id="PS00211">
    <property type="entry name" value="ABC_TRANSPORTER_1"/>
    <property type="match status" value="1"/>
</dbReference>
<dbReference type="GO" id="GO:0005524">
    <property type="term" value="F:ATP binding"/>
    <property type="evidence" value="ECO:0007669"/>
    <property type="project" value="UniProtKB-KW"/>
</dbReference>
<dbReference type="OrthoDB" id="2365508at2"/>
<protein>
    <submittedName>
        <fullName evidence="4">ABC superfamily ATP binding cassette transporter, ABC protein</fullName>
    </submittedName>
</protein>
<accession>A0A0R2FBY6</accession>
<dbReference type="EMBL" id="AYZM01000079">
    <property type="protein sequence ID" value="KRN24950.1"/>
    <property type="molecule type" value="Genomic_DNA"/>
</dbReference>
<evidence type="ECO:0000259" key="3">
    <source>
        <dbReference type="PROSITE" id="PS50893"/>
    </source>
</evidence>
<dbReference type="GO" id="GO:0016887">
    <property type="term" value="F:ATP hydrolysis activity"/>
    <property type="evidence" value="ECO:0007669"/>
    <property type="project" value="InterPro"/>
</dbReference>